<organism evidence="1">
    <name type="scientific">freshwater metagenome</name>
    <dbReference type="NCBI Taxonomy" id="449393"/>
    <lineage>
        <taxon>unclassified sequences</taxon>
        <taxon>metagenomes</taxon>
        <taxon>ecological metagenomes</taxon>
    </lineage>
</organism>
<evidence type="ECO:0000313" key="2">
    <source>
        <dbReference type="EMBL" id="CAB5035936.1"/>
    </source>
</evidence>
<dbReference type="AlphaFoldDB" id="A0A6J6PAH8"/>
<accession>A0A6J6PAH8</accession>
<gene>
    <name evidence="1" type="ORF">UFOPK2593_00316</name>
    <name evidence="2" type="ORF">UFOPK4234_00373</name>
</gene>
<sequence length="193" mass="21176">MSLSALYPTLLGEKNGARPLITYYDTTGRIELSYTSTRNWVAKSANFLTDVSNEPHTISFDLSNHWLSVVWLLTASSLNLEIVHLSKEIHVSDAGPTTASALNIRSPRDLWGRAATGTSEQIDFASEVLTFPDFFQSENHTKAAATGKHTRRLFNSASADFDLYAEVILDGGSLVLVNGPTDIDSITRAERVD</sequence>
<proteinExistence type="predicted"/>
<reference evidence="1" key="1">
    <citation type="submission" date="2020-05" db="EMBL/GenBank/DDBJ databases">
        <authorList>
            <person name="Chiriac C."/>
            <person name="Salcher M."/>
            <person name="Ghai R."/>
            <person name="Kavagutti S V."/>
        </authorList>
    </citation>
    <scope>NUCLEOTIDE SEQUENCE</scope>
</reference>
<protein>
    <submittedName>
        <fullName evidence="1">Unannotated protein</fullName>
    </submittedName>
</protein>
<name>A0A6J6PAH8_9ZZZZ</name>
<dbReference type="EMBL" id="CAEZXW010000010">
    <property type="protein sequence ID" value="CAB4695626.1"/>
    <property type="molecule type" value="Genomic_DNA"/>
</dbReference>
<dbReference type="EMBL" id="CAFBQA010000011">
    <property type="protein sequence ID" value="CAB5035936.1"/>
    <property type="molecule type" value="Genomic_DNA"/>
</dbReference>
<evidence type="ECO:0000313" key="1">
    <source>
        <dbReference type="EMBL" id="CAB4695626.1"/>
    </source>
</evidence>